<evidence type="ECO:0000259" key="2">
    <source>
        <dbReference type="Pfam" id="PF05872"/>
    </source>
</evidence>
<dbReference type="SUPFAM" id="SSF52540">
    <property type="entry name" value="P-loop containing nucleoside triphosphate hydrolases"/>
    <property type="match status" value="1"/>
</dbReference>
<proteinExistence type="predicted"/>
<feature type="domain" description="Helicase HerA-like C-terminal" evidence="2">
    <location>
        <begin position="10"/>
        <end position="492"/>
    </location>
</feature>
<evidence type="ECO:0000313" key="4">
    <source>
        <dbReference type="Proteomes" id="UP001161406"/>
    </source>
</evidence>
<name>A0ABQ5UI95_9HYPH</name>
<accession>A0ABQ5UI95</accession>
<protein>
    <recommendedName>
        <fullName evidence="2">Helicase HerA-like C-terminal domain-containing protein</fullName>
    </recommendedName>
</protein>
<dbReference type="PANTHER" id="PTHR30121:SF6">
    <property type="entry name" value="SLR6007 PROTEIN"/>
    <property type="match status" value="1"/>
</dbReference>
<dbReference type="InterPro" id="IPR051162">
    <property type="entry name" value="T4SS_component"/>
</dbReference>
<keyword evidence="4" id="KW-1185">Reference proteome</keyword>
<dbReference type="Gene3D" id="3.40.50.300">
    <property type="entry name" value="P-loop containing nucleotide triphosphate hydrolases"/>
    <property type="match status" value="2"/>
</dbReference>
<feature type="region of interest" description="Disordered" evidence="1">
    <location>
        <begin position="434"/>
        <end position="464"/>
    </location>
</feature>
<reference evidence="3" key="1">
    <citation type="journal article" date="2014" name="Int. J. Syst. Evol. Microbiol.">
        <title>Complete genome of a new Firmicutes species belonging to the dominant human colonic microbiota ('Ruminococcus bicirculans') reveals two chromosomes and a selective capacity to utilize plant glucans.</title>
        <authorList>
            <consortium name="NISC Comparative Sequencing Program"/>
            <person name="Wegmann U."/>
            <person name="Louis P."/>
            <person name="Goesmann A."/>
            <person name="Henrissat B."/>
            <person name="Duncan S.H."/>
            <person name="Flint H.J."/>
        </authorList>
    </citation>
    <scope>NUCLEOTIDE SEQUENCE</scope>
    <source>
        <strain evidence="3">NBRC 103855</strain>
    </source>
</reference>
<feature type="compositionally biased region" description="Basic and acidic residues" evidence="1">
    <location>
        <begin position="434"/>
        <end position="454"/>
    </location>
</feature>
<evidence type="ECO:0000256" key="1">
    <source>
        <dbReference type="SAM" id="MobiDB-lite"/>
    </source>
</evidence>
<sequence length="495" mass="54396">MLVDDKIYLGQSTHPEYLALKYGNRHGLVTGATGTGKTVTLQVMAEGFSAAGVPVFAADIKGDLSGVAKMGKAQGWQTERAQVIGFDDYKDDVFPVIFWDLFGRQGHPIRATISEMGALLLSRMLELNDTQEGVLNIAFKVADDEGLLLLDLKDLRALLVDLQERAKEISTRYGNVSTASIGSIQRALLVLEQQGAENFFGERALDIADLMRTDRDGKGFISILAADELMRAPRLYATFLLWMLSELFEALPEVGDPSKPKLVFFFDEAHLLFDDAPKVLIDKVEQVVRLVRSKGVGVYFVTQNPVDIPETVLAQLSNRVQHALRAYTPREQKAVKVAADTFRPNPDFSTAEVITQLGIGEALVSVLEDKGVPSMVGRTLIRPPSAQVGPLLPEERRAIIANSPVAGLYDTVIDRESAFEVLAGKARDKQLAEERQQVEDERAKVERTYQEPKARRASTRQTPAEAAMNSLARTVANRLGNALVRGILGGLKRGR</sequence>
<reference evidence="3" key="2">
    <citation type="submission" date="2023-01" db="EMBL/GenBank/DDBJ databases">
        <title>Draft genome sequence of Devosia yakushimensis strain NBRC 103855.</title>
        <authorList>
            <person name="Sun Q."/>
            <person name="Mori K."/>
        </authorList>
    </citation>
    <scope>NUCLEOTIDE SEQUENCE</scope>
    <source>
        <strain evidence="3">NBRC 103855</strain>
    </source>
</reference>
<dbReference type="InterPro" id="IPR033186">
    <property type="entry name" value="HerA_C"/>
</dbReference>
<dbReference type="Proteomes" id="UP001161406">
    <property type="component" value="Unassembled WGS sequence"/>
</dbReference>
<dbReference type="EMBL" id="BSNG01000001">
    <property type="protein sequence ID" value="GLQ10331.1"/>
    <property type="molecule type" value="Genomic_DNA"/>
</dbReference>
<comment type="caution">
    <text evidence="3">The sequence shown here is derived from an EMBL/GenBank/DDBJ whole genome shotgun (WGS) entry which is preliminary data.</text>
</comment>
<dbReference type="InterPro" id="IPR027417">
    <property type="entry name" value="P-loop_NTPase"/>
</dbReference>
<evidence type="ECO:0000313" key="3">
    <source>
        <dbReference type="EMBL" id="GLQ10331.1"/>
    </source>
</evidence>
<dbReference type="PANTHER" id="PTHR30121">
    <property type="entry name" value="UNCHARACTERIZED PROTEIN YJGR-RELATED"/>
    <property type="match status" value="1"/>
</dbReference>
<gene>
    <name evidence="3" type="ORF">GCM10007913_22630</name>
</gene>
<organism evidence="3 4">
    <name type="scientific">Devosia yakushimensis</name>
    <dbReference type="NCBI Taxonomy" id="470028"/>
    <lineage>
        <taxon>Bacteria</taxon>
        <taxon>Pseudomonadati</taxon>
        <taxon>Pseudomonadota</taxon>
        <taxon>Alphaproteobacteria</taxon>
        <taxon>Hyphomicrobiales</taxon>
        <taxon>Devosiaceae</taxon>
        <taxon>Devosia</taxon>
    </lineage>
</organism>
<dbReference type="RefSeq" id="WP_284390856.1">
    <property type="nucleotide sequence ID" value="NZ_BSNG01000001.1"/>
</dbReference>
<dbReference type="Pfam" id="PF05872">
    <property type="entry name" value="HerA_C"/>
    <property type="match status" value="1"/>
</dbReference>